<reference evidence="4 5" key="1">
    <citation type="submission" date="2024-09" db="EMBL/GenBank/DDBJ databases">
        <authorList>
            <person name="Sun Q."/>
            <person name="Mori K."/>
        </authorList>
    </citation>
    <scope>NUCLEOTIDE SEQUENCE [LARGE SCALE GENOMIC DNA]</scope>
    <source>
        <strain evidence="4 5">TBRC 0563</strain>
    </source>
</reference>
<evidence type="ECO:0000256" key="1">
    <source>
        <dbReference type="ARBA" id="ARBA00022450"/>
    </source>
</evidence>
<organism evidence="4 5">
    <name type="scientific">Actinoallomurus acaciae</name>
    <dbReference type="NCBI Taxonomy" id="502577"/>
    <lineage>
        <taxon>Bacteria</taxon>
        <taxon>Bacillati</taxon>
        <taxon>Actinomycetota</taxon>
        <taxon>Actinomycetes</taxon>
        <taxon>Streptosporangiales</taxon>
        <taxon>Thermomonosporaceae</taxon>
        <taxon>Actinoallomurus</taxon>
    </lineage>
</organism>
<dbReference type="RefSeq" id="WP_378213410.1">
    <property type="nucleotide sequence ID" value="NZ_JBHLZP010000965.1"/>
</dbReference>
<dbReference type="EMBL" id="JBHLZP010000965">
    <property type="protein sequence ID" value="MFB9840191.1"/>
    <property type="molecule type" value="Genomic_DNA"/>
</dbReference>
<gene>
    <name evidence="4" type="ORF">ACFFNX_49395</name>
</gene>
<dbReference type="Pfam" id="PF00550">
    <property type="entry name" value="PP-binding"/>
    <property type="match status" value="1"/>
</dbReference>
<dbReference type="PROSITE" id="PS50075">
    <property type="entry name" value="CARRIER"/>
    <property type="match status" value="1"/>
</dbReference>
<evidence type="ECO:0000256" key="2">
    <source>
        <dbReference type="ARBA" id="ARBA00022553"/>
    </source>
</evidence>
<dbReference type="Gene3D" id="1.10.1200.10">
    <property type="entry name" value="ACP-like"/>
    <property type="match status" value="1"/>
</dbReference>
<protein>
    <submittedName>
        <fullName evidence="4">Acyl carrier protein</fullName>
    </submittedName>
</protein>
<keyword evidence="5" id="KW-1185">Reference proteome</keyword>
<dbReference type="InterPro" id="IPR020806">
    <property type="entry name" value="PKS_PP-bd"/>
</dbReference>
<evidence type="ECO:0000313" key="4">
    <source>
        <dbReference type="EMBL" id="MFB9840191.1"/>
    </source>
</evidence>
<dbReference type="SMART" id="SM00823">
    <property type="entry name" value="PKS_PP"/>
    <property type="match status" value="1"/>
</dbReference>
<name>A0ABV5YYM7_9ACTN</name>
<sequence>MTENGELLRAVRDAWAETLGIEADAVPLEEGFFEAGGNSLLLLLLWERLNELTGRDLRATDLFLHPTVRAQAALLLSADGERR</sequence>
<proteinExistence type="predicted"/>
<comment type="caution">
    <text evidence="4">The sequence shown here is derived from an EMBL/GenBank/DDBJ whole genome shotgun (WGS) entry which is preliminary data.</text>
</comment>
<feature type="domain" description="Carrier" evidence="3">
    <location>
        <begin position="2"/>
        <end position="79"/>
    </location>
</feature>
<keyword evidence="1" id="KW-0596">Phosphopantetheine</keyword>
<evidence type="ECO:0000313" key="5">
    <source>
        <dbReference type="Proteomes" id="UP001589627"/>
    </source>
</evidence>
<dbReference type="Proteomes" id="UP001589627">
    <property type="component" value="Unassembled WGS sequence"/>
</dbReference>
<dbReference type="InterPro" id="IPR009081">
    <property type="entry name" value="PP-bd_ACP"/>
</dbReference>
<dbReference type="InterPro" id="IPR036736">
    <property type="entry name" value="ACP-like_sf"/>
</dbReference>
<dbReference type="SUPFAM" id="SSF47336">
    <property type="entry name" value="ACP-like"/>
    <property type="match status" value="1"/>
</dbReference>
<accession>A0ABV5YYM7</accession>
<keyword evidence="2" id="KW-0597">Phosphoprotein</keyword>
<evidence type="ECO:0000259" key="3">
    <source>
        <dbReference type="PROSITE" id="PS50075"/>
    </source>
</evidence>